<dbReference type="InterPro" id="IPR002716">
    <property type="entry name" value="PIN_dom"/>
</dbReference>
<dbReference type="PANTHER" id="PTHR35901:SF1">
    <property type="entry name" value="EXONUCLEASE VAPC9"/>
    <property type="match status" value="1"/>
</dbReference>
<evidence type="ECO:0000313" key="3">
    <source>
        <dbReference type="EMBL" id="OGG26022.1"/>
    </source>
</evidence>
<dbReference type="Gene3D" id="3.40.50.1010">
    <property type="entry name" value="5'-nuclease"/>
    <property type="match status" value="1"/>
</dbReference>
<evidence type="ECO:0000313" key="4">
    <source>
        <dbReference type="Proteomes" id="UP000176609"/>
    </source>
</evidence>
<comment type="caution">
    <text evidence="3">The sequence shown here is derived from an EMBL/GenBank/DDBJ whole genome shotgun (WGS) entry which is preliminary data.</text>
</comment>
<dbReference type="EMBL" id="MFJR01000014">
    <property type="protein sequence ID" value="OGG26022.1"/>
    <property type="molecule type" value="Genomic_DNA"/>
</dbReference>
<evidence type="ECO:0000256" key="1">
    <source>
        <dbReference type="ARBA" id="ARBA00022842"/>
    </source>
</evidence>
<dbReference type="Pfam" id="PF01850">
    <property type="entry name" value="PIN"/>
    <property type="match status" value="1"/>
</dbReference>
<proteinExistence type="predicted"/>
<gene>
    <name evidence="3" type="ORF">A2960_05710</name>
</gene>
<dbReference type="InterPro" id="IPR051619">
    <property type="entry name" value="TypeII_TA_RNase_PINc/VapC"/>
</dbReference>
<protein>
    <recommendedName>
        <fullName evidence="2">PIN domain-containing protein</fullName>
    </recommendedName>
</protein>
<keyword evidence="1" id="KW-0460">Magnesium</keyword>
<dbReference type="InterPro" id="IPR044153">
    <property type="entry name" value="PIN_Pae0151-like"/>
</dbReference>
<dbReference type="InterPro" id="IPR029060">
    <property type="entry name" value="PIN-like_dom_sf"/>
</dbReference>
<feature type="domain" description="PIN" evidence="2">
    <location>
        <begin position="7"/>
        <end position="124"/>
    </location>
</feature>
<dbReference type="SUPFAM" id="SSF88723">
    <property type="entry name" value="PIN domain-like"/>
    <property type="match status" value="1"/>
</dbReference>
<sequence length="144" mass="16282">MIQYDFVLDTSVVVQWYSPEKELHVEQAIALLTKYEKLGFEKIIVPDLLVLELTNALLAGKGLGFSLVEQIIGDFYGLGLTIVPVDSQIVALAIRIVKDYKVTIYDAVFLAIARLYECRLLSADLKSHGKIKDKKIQMLSHWQD</sequence>
<accession>A0A1F6AND4</accession>
<reference evidence="3 4" key="1">
    <citation type="journal article" date="2016" name="Nat. Commun.">
        <title>Thousands of microbial genomes shed light on interconnected biogeochemical processes in an aquifer system.</title>
        <authorList>
            <person name="Anantharaman K."/>
            <person name="Brown C.T."/>
            <person name="Hug L.A."/>
            <person name="Sharon I."/>
            <person name="Castelle C.J."/>
            <person name="Probst A.J."/>
            <person name="Thomas B.C."/>
            <person name="Singh A."/>
            <person name="Wilkins M.J."/>
            <person name="Karaoz U."/>
            <person name="Brodie E.L."/>
            <person name="Williams K.H."/>
            <person name="Hubbard S.S."/>
            <person name="Banfield J.F."/>
        </authorList>
    </citation>
    <scope>NUCLEOTIDE SEQUENCE [LARGE SCALE GENOMIC DNA]</scope>
</reference>
<dbReference type="CDD" id="cd09873">
    <property type="entry name" value="PIN_Pae0151-like"/>
    <property type="match status" value="1"/>
</dbReference>
<name>A0A1F6AND4_9BACT</name>
<organism evidence="3 4">
    <name type="scientific">Candidatus Gottesmanbacteria bacterium RIFCSPLOWO2_01_FULL_39_12b</name>
    <dbReference type="NCBI Taxonomy" id="1798388"/>
    <lineage>
        <taxon>Bacteria</taxon>
        <taxon>Candidatus Gottesmaniibacteriota</taxon>
    </lineage>
</organism>
<dbReference type="PANTHER" id="PTHR35901">
    <property type="entry name" value="RIBONUCLEASE VAPC3"/>
    <property type="match status" value="1"/>
</dbReference>
<evidence type="ECO:0000259" key="2">
    <source>
        <dbReference type="Pfam" id="PF01850"/>
    </source>
</evidence>
<dbReference type="AlphaFoldDB" id="A0A1F6AND4"/>
<dbReference type="Proteomes" id="UP000176609">
    <property type="component" value="Unassembled WGS sequence"/>
</dbReference>